<dbReference type="EnsemblMetazoa" id="GAUT015061-RA">
    <property type="protein sequence ID" value="GAUT015061-PA"/>
    <property type="gene ID" value="GAUT015061"/>
</dbReference>
<dbReference type="STRING" id="7395.A0A1A9UTU3"/>
<reference evidence="1" key="1">
    <citation type="submission" date="2020-05" db="UniProtKB">
        <authorList>
            <consortium name="EnsemblMetazoa"/>
        </authorList>
    </citation>
    <scope>IDENTIFICATION</scope>
    <source>
        <strain evidence="1">TTRI</strain>
    </source>
</reference>
<protein>
    <submittedName>
        <fullName evidence="1">Uncharacterized protein</fullName>
    </submittedName>
</protein>
<dbReference type="VEuPathDB" id="VectorBase:GAUT015061"/>
<accession>A0A1A9UTU3</accession>
<proteinExistence type="predicted"/>
<dbReference type="Proteomes" id="UP000078200">
    <property type="component" value="Unassembled WGS sequence"/>
</dbReference>
<evidence type="ECO:0000313" key="1">
    <source>
        <dbReference type="EnsemblMetazoa" id="GAUT015061-PA"/>
    </source>
</evidence>
<organism evidence="1 2">
    <name type="scientific">Glossina austeni</name>
    <name type="common">Savannah tsetse fly</name>
    <dbReference type="NCBI Taxonomy" id="7395"/>
    <lineage>
        <taxon>Eukaryota</taxon>
        <taxon>Metazoa</taxon>
        <taxon>Ecdysozoa</taxon>
        <taxon>Arthropoda</taxon>
        <taxon>Hexapoda</taxon>
        <taxon>Insecta</taxon>
        <taxon>Pterygota</taxon>
        <taxon>Neoptera</taxon>
        <taxon>Endopterygota</taxon>
        <taxon>Diptera</taxon>
        <taxon>Brachycera</taxon>
        <taxon>Muscomorpha</taxon>
        <taxon>Hippoboscoidea</taxon>
        <taxon>Glossinidae</taxon>
        <taxon>Glossina</taxon>
    </lineage>
</organism>
<dbReference type="AlphaFoldDB" id="A0A1A9UTU3"/>
<keyword evidence="2" id="KW-1185">Reference proteome</keyword>
<evidence type="ECO:0000313" key="2">
    <source>
        <dbReference type="Proteomes" id="UP000078200"/>
    </source>
</evidence>
<name>A0A1A9UTU3_GLOAU</name>
<sequence>MFGGGRIVSCVPQLVKFWDQICDLQKREDALRQMAIAFDAYSHLLQTFAKSNTTILVYITLNRFVLRHKEESVYHKRNREDDLQYESAPLCKRIKDLHSSNFEDTNLKLQQQLQQKKHIYEAIQGNNNSCHSQQQYLPKDIIVTQPLTPQHMESLPHHPIATYNPDLNEVENPYYYAKNKLLHELHLERLKRFSS</sequence>